<dbReference type="EMBL" id="QYUK01000008">
    <property type="protein sequence ID" value="RJF94776.1"/>
    <property type="molecule type" value="Genomic_DNA"/>
</dbReference>
<sequence>MTNLLLGSAVLVSASAAAGLGLGQDAEPVSASAGQDGGPVAVAGTSFVLEGFGGGDDNGAIYGGAGSIAIPLGDRGGLQADAIAGVAGGDTGFGGGALQLFYRDPQRFSVGIAGGGYALDSVSQYAVAGFAEFYLDTITLEGMVGYQGGDIADSWYGRAGLSVYATPNLRLGAGVRYDEVSEWAGDVQVEALLGNSPGLSLYATGVFDDDGALGVAGVRFYFNAGDDLLATDRTKQASDGPTLFERHRYGTRPNFITSDPGFGLRQIAQAAGALNGDNDGFGSLSPGEGDAAGASSAASSSTASGSTASALGGSGVAGEGLIDSVDTLLGDLGSQTALEPVTGLVQSLVDPAGGVLAPLTSQLNAATAIDSGPLGPLTSALAAPLETLGEALNPVVATLGDGLGTASGGFLAVGGPLTGVPLVGDLLGAVTGSFLAGGADAKTETTLSLVGGLLGGSIENATGGPLLGELAPLADAIGPMGPFADVPMIGGLLRGVLGGLVE</sequence>
<dbReference type="AlphaFoldDB" id="A0A418WUB7"/>
<feature type="compositionally biased region" description="Low complexity" evidence="1">
    <location>
        <begin position="287"/>
        <end position="310"/>
    </location>
</feature>
<dbReference type="RefSeq" id="WP_147385491.1">
    <property type="nucleotide sequence ID" value="NZ_QYUK01000008.1"/>
</dbReference>
<proteinExistence type="predicted"/>
<evidence type="ECO:0000256" key="2">
    <source>
        <dbReference type="SAM" id="SignalP"/>
    </source>
</evidence>
<feature type="region of interest" description="Disordered" evidence="1">
    <location>
        <begin position="278"/>
        <end position="310"/>
    </location>
</feature>
<dbReference type="OrthoDB" id="9808612at2"/>
<organism evidence="3 4">
    <name type="scientific">Oleomonas cavernae</name>
    <dbReference type="NCBI Taxonomy" id="2320859"/>
    <lineage>
        <taxon>Bacteria</taxon>
        <taxon>Pseudomonadati</taxon>
        <taxon>Pseudomonadota</taxon>
        <taxon>Alphaproteobacteria</taxon>
        <taxon>Acetobacterales</taxon>
        <taxon>Acetobacteraceae</taxon>
        <taxon>Oleomonas</taxon>
    </lineage>
</organism>
<keyword evidence="4" id="KW-1185">Reference proteome</keyword>
<keyword evidence="2" id="KW-0732">Signal</keyword>
<protein>
    <submittedName>
        <fullName evidence="3">Uncharacterized protein</fullName>
    </submittedName>
</protein>
<accession>A0A418WUB7</accession>
<evidence type="ECO:0000313" key="3">
    <source>
        <dbReference type="EMBL" id="RJF94776.1"/>
    </source>
</evidence>
<evidence type="ECO:0000256" key="1">
    <source>
        <dbReference type="SAM" id="MobiDB-lite"/>
    </source>
</evidence>
<dbReference type="Proteomes" id="UP000284605">
    <property type="component" value="Unassembled WGS sequence"/>
</dbReference>
<gene>
    <name evidence="3" type="ORF">D3874_02880</name>
</gene>
<reference evidence="3 4" key="1">
    <citation type="submission" date="2018-09" db="EMBL/GenBank/DDBJ databases">
        <authorList>
            <person name="Zhu H."/>
        </authorList>
    </citation>
    <scope>NUCLEOTIDE SEQUENCE [LARGE SCALE GENOMIC DNA]</scope>
    <source>
        <strain evidence="3 4">K1W22B-8</strain>
    </source>
</reference>
<feature type="signal peptide" evidence="2">
    <location>
        <begin position="1"/>
        <end position="18"/>
    </location>
</feature>
<feature type="chain" id="PRO_5019152622" evidence="2">
    <location>
        <begin position="19"/>
        <end position="502"/>
    </location>
</feature>
<name>A0A418WUB7_9PROT</name>
<evidence type="ECO:0000313" key="4">
    <source>
        <dbReference type="Proteomes" id="UP000284605"/>
    </source>
</evidence>
<comment type="caution">
    <text evidence="3">The sequence shown here is derived from an EMBL/GenBank/DDBJ whole genome shotgun (WGS) entry which is preliminary data.</text>
</comment>